<feature type="region of interest" description="Disordered" evidence="1">
    <location>
        <begin position="278"/>
        <end position="309"/>
    </location>
</feature>
<feature type="region of interest" description="Disordered" evidence="1">
    <location>
        <begin position="26"/>
        <end position="46"/>
    </location>
</feature>
<sequence>MRKLRTAAATAAAAFTGLLLLAPAPASAASPSASPSPSASGTGKPVVHSVGTSFLTATTLASGQDADVPVSTGDYLYWAFPAAEGQTATVQVRVTLPDAADRHGPQTWTVELFDGLRRRQSCTAGPQNGTAEQDAATLELSCTLRQIRSWAEPWSGDPLPGTYYVRLSTPDIPQTDLGLASTVHVHVAAKGGADDAQPEGGSLKAPLVPPVNAGATAAAEAAAPSPSASATYAAAPAEEESHWYSDLFSGWNTRWWWTIAGGVLAALAGVLGYTLTRHPRGHHPHRPAPASAPVPHQGPPAQPRQDSWQ</sequence>
<evidence type="ECO:0000313" key="4">
    <source>
        <dbReference type="EMBL" id="GLW55421.1"/>
    </source>
</evidence>
<evidence type="ECO:0000256" key="3">
    <source>
        <dbReference type="SAM" id="SignalP"/>
    </source>
</evidence>
<keyword evidence="2" id="KW-1133">Transmembrane helix</keyword>
<organism evidence="4 5">
    <name type="scientific">Kitasatospora phosalacinea</name>
    <dbReference type="NCBI Taxonomy" id="2065"/>
    <lineage>
        <taxon>Bacteria</taxon>
        <taxon>Bacillati</taxon>
        <taxon>Actinomycetota</taxon>
        <taxon>Actinomycetes</taxon>
        <taxon>Kitasatosporales</taxon>
        <taxon>Streptomycetaceae</taxon>
        <taxon>Kitasatospora</taxon>
    </lineage>
</organism>
<evidence type="ECO:0008006" key="6">
    <source>
        <dbReference type="Google" id="ProtNLM"/>
    </source>
</evidence>
<dbReference type="AlphaFoldDB" id="A0A9W6UMG2"/>
<protein>
    <recommendedName>
        <fullName evidence="6">Peptidase</fullName>
    </recommendedName>
</protein>
<keyword evidence="2" id="KW-0812">Transmembrane</keyword>
<keyword evidence="3" id="KW-0732">Signal</keyword>
<evidence type="ECO:0000256" key="2">
    <source>
        <dbReference type="SAM" id="Phobius"/>
    </source>
</evidence>
<accession>A0A9W6UMG2</accession>
<feature type="signal peptide" evidence="3">
    <location>
        <begin position="1"/>
        <end position="28"/>
    </location>
</feature>
<proteinExistence type="predicted"/>
<feature type="chain" id="PRO_5040797022" description="Peptidase" evidence="3">
    <location>
        <begin position="29"/>
        <end position="309"/>
    </location>
</feature>
<name>A0A9W6UMG2_9ACTN</name>
<gene>
    <name evidence="4" type="ORF">Kpho01_34320</name>
</gene>
<dbReference type="Proteomes" id="UP001165143">
    <property type="component" value="Unassembled WGS sequence"/>
</dbReference>
<evidence type="ECO:0000313" key="5">
    <source>
        <dbReference type="Proteomes" id="UP001165143"/>
    </source>
</evidence>
<feature type="compositionally biased region" description="Low complexity" evidence="1">
    <location>
        <begin position="26"/>
        <end position="43"/>
    </location>
</feature>
<evidence type="ECO:0000256" key="1">
    <source>
        <dbReference type="SAM" id="MobiDB-lite"/>
    </source>
</evidence>
<dbReference type="RefSeq" id="WP_033251684.1">
    <property type="nucleotide sequence ID" value="NZ_BSRX01000018.1"/>
</dbReference>
<feature type="transmembrane region" description="Helical" evidence="2">
    <location>
        <begin position="255"/>
        <end position="276"/>
    </location>
</feature>
<dbReference type="EMBL" id="BSRX01000018">
    <property type="protein sequence ID" value="GLW55421.1"/>
    <property type="molecule type" value="Genomic_DNA"/>
</dbReference>
<feature type="compositionally biased region" description="Pro residues" evidence="1">
    <location>
        <begin position="290"/>
        <end position="302"/>
    </location>
</feature>
<comment type="caution">
    <text evidence="4">The sequence shown here is derived from an EMBL/GenBank/DDBJ whole genome shotgun (WGS) entry which is preliminary data.</text>
</comment>
<reference evidence="4" key="1">
    <citation type="submission" date="2023-02" db="EMBL/GenBank/DDBJ databases">
        <title>Kitasatospora phosalacinea NBRC 14362.</title>
        <authorList>
            <person name="Ichikawa N."/>
            <person name="Sato H."/>
            <person name="Tonouchi N."/>
        </authorList>
    </citation>
    <scope>NUCLEOTIDE SEQUENCE</scope>
    <source>
        <strain evidence="4">NBRC 14362</strain>
    </source>
</reference>
<keyword evidence="2" id="KW-0472">Membrane</keyword>